<proteinExistence type="inferred from homology"/>
<keyword evidence="2 6" id="KW-0853">WD repeat</keyword>
<protein>
    <submittedName>
        <fullName evidence="7">WD40 repeat-like protein</fullName>
    </submittedName>
</protein>
<reference evidence="7 8" key="1">
    <citation type="submission" date="2018-06" db="EMBL/GenBank/DDBJ databases">
        <title>A transcriptomic atlas of mushroom development highlights an independent origin of complex multicellularity.</title>
        <authorList>
            <consortium name="DOE Joint Genome Institute"/>
            <person name="Krizsan K."/>
            <person name="Almasi E."/>
            <person name="Merenyi Z."/>
            <person name="Sahu N."/>
            <person name="Viragh M."/>
            <person name="Koszo T."/>
            <person name="Mondo S."/>
            <person name="Kiss B."/>
            <person name="Balint B."/>
            <person name="Kues U."/>
            <person name="Barry K."/>
            <person name="Hegedus J.C."/>
            <person name="Henrissat B."/>
            <person name="Johnson J."/>
            <person name="Lipzen A."/>
            <person name="Ohm R."/>
            <person name="Nagy I."/>
            <person name="Pangilinan J."/>
            <person name="Yan J."/>
            <person name="Xiong Y."/>
            <person name="Grigoriev I.V."/>
            <person name="Hibbett D.S."/>
            <person name="Nagy L.G."/>
        </authorList>
    </citation>
    <scope>NUCLEOTIDE SEQUENCE [LARGE SCALE GENOMIC DNA]</scope>
    <source>
        <strain evidence="7 8">SZMC22713</strain>
    </source>
</reference>
<evidence type="ECO:0000256" key="3">
    <source>
        <dbReference type="ARBA" id="ARBA00022737"/>
    </source>
</evidence>
<dbReference type="VEuPathDB" id="FungiDB:BD410DRAFT_824317"/>
<name>A0A4Y7QMQ6_9AGAM</name>
<dbReference type="Proteomes" id="UP000294933">
    <property type="component" value="Unassembled WGS sequence"/>
</dbReference>
<evidence type="ECO:0000256" key="2">
    <source>
        <dbReference type="ARBA" id="ARBA00022574"/>
    </source>
</evidence>
<evidence type="ECO:0000313" key="7">
    <source>
        <dbReference type="EMBL" id="TDL28656.1"/>
    </source>
</evidence>
<organism evidence="7 8">
    <name type="scientific">Rickenella mellea</name>
    <dbReference type="NCBI Taxonomy" id="50990"/>
    <lineage>
        <taxon>Eukaryota</taxon>
        <taxon>Fungi</taxon>
        <taxon>Dikarya</taxon>
        <taxon>Basidiomycota</taxon>
        <taxon>Agaricomycotina</taxon>
        <taxon>Agaricomycetes</taxon>
        <taxon>Hymenochaetales</taxon>
        <taxon>Rickenellaceae</taxon>
        <taxon>Rickenella</taxon>
    </lineage>
</organism>
<feature type="repeat" description="WD" evidence="6">
    <location>
        <begin position="230"/>
        <end position="261"/>
    </location>
</feature>
<keyword evidence="5" id="KW-0804">Transcription</keyword>
<evidence type="ECO:0000256" key="6">
    <source>
        <dbReference type="PROSITE-ProRule" id="PRU00221"/>
    </source>
</evidence>
<dbReference type="Pfam" id="PF00400">
    <property type="entry name" value="WD40"/>
    <property type="match status" value="2"/>
</dbReference>
<feature type="repeat" description="WD" evidence="6">
    <location>
        <begin position="147"/>
        <end position="181"/>
    </location>
</feature>
<comment type="similarity">
    <text evidence="1">Belongs to the WD repeat ESC family.</text>
</comment>
<dbReference type="SMART" id="SM00320">
    <property type="entry name" value="WD40"/>
    <property type="match status" value="2"/>
</dbReference>
<evidence type="ECO:0000256" key="4">
    <source>
        <dbReference type="ARBA" id="ARBA00023015"/>
    </source>
</evidence>
<evidence type="ECO:0000256" key="5">
    <source>
        <dbReference type="ARBA" id="ARBA00023163"/>
    </source>
</evidence>
<dbReference type="SUPFAM" id="SSF50978">
    <property type="entry name" value="WD40 repeat-like"/>
    <property type="match status" value="1"/>
</dbReference>
<dbReference type="EMBL" id="ML170157">
    <property type="protein sequence ID" value="TDL28656.1"/>
    <property type="molecule type" value="Genomic_DNA"/>
</dbReference>
<keyword evidence="3" id="KW-0677">Repeat</keyword>
<dbReference type="OrthoDB" id="7318948at2759"/>
<dbReference type="InterPro" id="IPR051243">
    <property type="entry name" value="PcG_WD-repeat"/>
</dbReference>
<dbReference type="Gene3D" id="2.130.10.10">
    <property type="entry name" value="YVTN repeat-like/Quinoprotein amine dehydrogenase"/>
    <property type="match status" value="1"/>
</dbReference>
<dbReference type="STRING" id="50990.A0A4Y7QMQ6"/>
<dbReference type="AlphaFoldDB" id="A0A4Y7QMQ6"/>
<dbReference type="InterPro" id="IPR001680">
    <property type="entry name" value="WD40_rpt"/>
</dbReference>
<dbReference type="PANTHER" id="PTHR10253">
    <property type="entry name" value="POLYCOMB PROTEIN"/>
    <property type="match status" value="1"/>
</dbReference>
<dbReference type="InterPro" id="IPR015943">
    <property type="entry name" value="WD40/YVTN_repeat-like_dom_sf"/>
</dbReference>
<keyword evidence="4" id="KW-0805">Transcription regulation</keyword>
<sequence length="485" mass="53301">MESDTWYKAADGIHPYSLIAEASSLNQDTQSFCAVACFPWTSSSLEDLWRGDLNLPETVDPWRRTFEKWRSVVAVGGGPKVLLMLIAHSPLIVPLFNINIPDAEANVKTIAWCMAAKAAEFLPLLAFSGNGILYIFNLESGEFHGVLRGHGGHITSLAVHPTYPYLLCSTSYDHTVRIYDLTVAVNGEFKSQSWPGGVPCLGGPAFGLRSNESEGDGHGRCVAILVGGPSGGHQACVLGAAFHPTYPLIATCGVDNCIKIWRTPPLRHDSLWREDKPLFSSSRIHSAQVLSVSWMSQDILLSHCGPVIFRHPSHKKLDKAPGTMVLWRWLGLDRFFPPDQERWPEIFRGCASDYQESSSFKIISSAKLPQPIKAVRIYVHRDEPLVLIPVQGGIKATSPIHMKPRASPPFPDPDDELSEAAKRLAIDDGRSSSNLTYWEIFTNNDQTVGSHRLEACALGEDGDLLVGVGKSEGIWIWRALAGKST</sequence>
<evidence type="ECO:0000313" key="8">
    <source>
        <dbReference type="Proteomes" id="UP000294933"/>
    </source>
</evidence>
<keyword evidence="8" id="KW-1185">Reference proteome</keyword>
<gene>
    <name evidence="7" type="ORF">BD410DRAFT_824317</name>
</gene>
<dbReference type="PROSITE" id="PS50082">
    <property type="entry name" value="WD_REPEATS_2"/>
    <property type="match status" value="2"/>
</dbReference>
<dbReference type="InterPro" id="IPR036322">
    <property type="entry name" value="WD40_repeat_dom_sf"/>
</dbReference>
<accession>A0A4Y7QMQ6</accession>
<evidence type="ECO:0000256" key="1">
    <source>
        <dbReference type="ARBA" id="ARBA00008075"/>
    </source>
</evidence>